<name>A0ABU8QCE4_9RHOB</name>
<protein>
    <submittedName>
        <fullName evidence="2">DUF4169 family protein</fullName>
    </submittedName>
</protein>
<keyword evidence="3" id="KW-1185">Reference proteome</keyword>
<proteinExistence type="predicted"/>
<accession>A0ABU8QCE4</accession>
<reference evidence="2 3" key="1">
    <citation type="submission" date="2024-03" db="EMBL/GenBank/DDBJ databases">
        <title>Cognatishimia coralii sp. nov., a marine bacterium isolated from coral surrounding seawater.</title>
        <authorList>
            <person name="Liu X."/>
            <person name="Liu S."/>
            <person name="Sun H."/>
            <person name="Zhang Y."/>
        </authorList>
    </citation>
    <scope>NUCLEOTIDE SEQUENCE [LARGE SCALE GENOMIC DNA]</scope>
    <source>
        <strain evidence="2 3">D5M38</strain>
    </source>
</reference>
<feature type="region of interest" description="Disordered" evidence="1">
    <location>
        <begin position="1"/>
        <end position="58"/>
    </location>
</feature>
<dbReference type="RefSeq" id="WP_339402111.1">
    <property type="nucleotide sequence ID" value="NZ_JBBGAZ010000001.1"/>
</dbReference>
<dbReference type="Pfam" id="PF13770">
    <property type="entry name" value="DUF4169"/>
    <property type="match status" value="1"/>
</dbReference>
<feature type="compositionally biased region" description="Basic and acidic residues" evidence="1">
    <location>
        <begin position="15"/>
        <end position="58"/>
    </location>
</feature>
<sequence length="58" mass="6808">MSEPVNLNRFRKEKARADKKARADENSVKYGRTKAEKQRDIQQSEKSIRDLDGNKRDT</sequence>
<evidence type="ECO:0000313" key="3">
    <source>
        <dbReference type="Proteomes" id="UP001368270"/>
    </source>
</evidence>
<evidence type="ECO:0000313" key="2">
    <source>
        <dbReference type="EMBL" id="MEJ5217066.1"/>
    </source>
</evidence>
<dbReference type="Proteomes" id="UP001368270">
    <property type="component" value="Unassembled WGS sequence"/>
</dbReference>
<comment type="caution">
    <text evidence="2">The sequence shown here is derived from an EMBL/GenBank/DDBJ whole genome shotgun (WGS) entry which is preliminary data.</text>
</comment>
<gene>
    <name evidence="2" type="ORF">WG622_02335</name>
</gene>
<dbReference type="EMBL" id="JBBGAZ010000001">
    <property type="protein sequence ID" value="MEJ5217066.1"/>
    <property type="molecule type" value="Genomic_DNA"/>
</dbReference>
<evidence type="ECO:0000256" key="1">
    <source>
        <dbReference type="SAM" id="MobiDB-lite"/>
    </source>
</evidence>
<dbReference type="InterPro" id="IPR025227">
    <property type="entry name" value="DUF4169"/>
</dbReference>
<organism evidence="2 3">
    <name type="scientific">Cognatishimia coralii</name>
    <dbReference type="NCBI Taxonomy" id="3083254"/>
    <lineage>
        <taxon>Bacteria</taxon>
        <taxon>Pseudomonadati</taxon>
        <taxon>Pseudomonadota</taxon>
        <taxon>Alphaproteobacteria</taxon>
        <taxon>Rhodobacterales</taxon>
        <taxon>Paracoccaceae</taxon>
        <taxon>Cognatishimia</taxon>
    </lineage>
</organism>